<proteinExistence type="evidence at transcript level"/>
<evidence type="ECO:0000313" key="2">
    <source>
        <dbReference type="EMBL" id="AAW27615.1"/>
    </source>
</evidence>
<organism evidence="2">
    <name type="scientific">Schistosoma japonicum</name>
    <name type="common">Blood fluke</name>
    <dbReference type="NCBI Taxonomy" id="6182"/>
    <lineage>
        <taxon>Eukaryota</taxon>
        <taxon>Metazoa</taxon>
        <taxon>Spiralia</taxon>
        <taxon>Lophotrochozoa</taxon>
        <taxon>Platyhelminthes</taxon>
        <taxon>Trematoda</taxon>
        <taxon>Digenea</taxon>
        <taxon>Strigeidida</taxon>
        <taxon>Schistosomatoidea</taxon>
        <taxon>Schistosomatidae</taxon>
        <taxon>Schistosoma</taxon>
    </lineage>
</organism>
<evidence type="ECO:0000256" key="1">
    <source>
        <dbReference type="SAM" id="MobiDB-lite"/>
    </source>
</evidence>
<protein>
    <submittedName>
        <fullName evidence="2">SJCHGC02437 protein</fullName>
    </submittedName>
</protein>
<accession>Q5D991</accession>
<reference evidence="2" key="2">
    <citation type="journal article" date="2006" name="PLoS Pathog.">
        <title>New perspectives on host-parasite interplay by comparative transcriptomic and proteomic analyses of Schistosoma japonicum.</title>
        <authorList>
            <person name="Liu F."/>
            <person name="Lu J."/>
            <person name="Hu W."/>
            <person name="Wang S.Y."/>
            <person name="Cui S.J."/>
            <person name="Chi M."/>
            <person name="Yan Q."/>
            <person name="Wang X.R."/>
            <person name="Song H.D."/>
            <person name="Xu X.N."/>
            <person name="Wang J.J."/>
            <person name="Zhang X.L."/>
            <person name="Zhang X."/>
            <person name="Wang Z.Q."/>
            <person name="Xue C.L."/>
            <person name="Brindley P.J."/>
            <person name="McManus D.P."/>
            <person name="Yang P.Y."/>
            <person name="Feng Z."/>
            <person name="Chen Z."/>
            <person name="Han Z.G."/>
        </authorList>
    </citation>
    <scope>NUCLEOTIDE SEQUENCE</scope>
</reference>
<dbReference type="AlphaFoldDB" id="Q5D991"/>
<reference evidence="2" key="1">
    <citation type="submission" date="2004-11" db="EMBL/GenBank/DDBJ databases">
        <title>The full-length cDNA sequences of Schistosoma japonicum genes.</title>
        <authorList>
            <person name="Han Z."/>
        </authorList>
    </citation>
    <scope>NUCLEOTIDE SEQUENCE</scope>
</reference>
<sequence length="165" mass="18203">MENRNKCNAAHSDLSQLPPDVSLEFVDLLSKLSTCDDIYPPSKLPCNKLTFEFPCLLTGVEEKSSWSNVVTKSSICGDCNSIVTNLIDNVSKPSTLPPRIHYSELYSARPFRDSSTIQSSNMVSESLCMDSWLTNLSRVSSHDLTNVNRSSPPPLPPKKVVTPSI</sequence>
<feature type="region of interest" description="Disordered" evidence="1">
    <location>
        <begin position="143"/>
        <end position="165"/>
    </location>
</feature>
<name>Q5D991_SCHJA</name>
<dbReference type="EMBL" id="AY815883">
    <property type="protein sequence ID" value="AAW27615.1"/>
    <property type="molecule type" value="mRNA"/>
</dbReference>